<dbReference type="EMBL" id="QGKW02000717">
    <property type="protein sequence ID" value="KAF2596081.1"/>
    <property type="molecule type" value="Genomic_DNA"/>
</dbReference>
<sequence>MLVGEFGRHASRLARRARPDPGLSDLLRLDILHISNVLEYHMEFLKTFGYIWSSKEVFKAINGRTAHQSDAVKSLWHTSRSDLDRAT</sequence>
<dbReference type="Proteomes" id="UP000712281">
    <property type="component" value="Unassembled WGS sequence"/>
</dbReference>
<gene>
    <name evidence="1" type="ORF">F2Q68_00011764</name>
</gene>
<dbReference type="AlphaFoldDB" id="A0A8S9KQK6"/>
<accession>A0A8S9KQK6</accession>
<proteinExistence type="predicted"/>
<name>A0A8S9KQK6_BRACR</name>
<comment type="caution">
    <text evidence="1">The sequence shown here is derived from an EMBL/GenBank/DDBJ whole genome shotgun (WGS) entry which is preliminary data.</text>
</comment>
<reference evidence="1" key="1">
    <citation type="submission" date="2019-12" db="EMBL/GenBank/DDBJ databases">
        <title>Genome sequencing and annotation of Brassica cretica.</title>
        <authorList>
            <person name="Studholme D.J."/>
            <person name="Sarris P.F."/>
        </authorList>
    </citation>
    <scope>NUCLEOTIDE SEQUENCE</scope>
    <source>
        <strain evidence="1">PFS-001/15</strain>
        <tissue evidence="1">Leaf</tissue>
    </source>
</reference>
<protein>
    <submittedName>
        <fullName evidence="1">Uncharacterized protein</fullName>
    </submittedName>
</protein>
<evidence type="ECO:0000313" key="2">
    <source>
        <dbReference type="Proteomes" id="UP000712281"/>
    </source>
</evidence>
<evidence type="ECO:0000313" key="1">
    <source>
        <dbReference type="EMBL" id="KAF2596081.1"/>
    </source>
</evidence>
<organism evidence="1 2">
    <name type="scientific">Brassica cretica</name>
    <name type="common">Mustard</name>
    <dbReference type="NCBI Taxonomy" id="69181"/>
    <lineage>
        <taxon>Eukaryota</taxon>
        <taxon>Viridiplantae</taxon>
        <taxon>Streptophyta</taxon>
        <taxon>Embryophyta</taxon>
        <taxon>Tracheophyta</taxon>
        <taxon>Spermatophyta</taxon>
        <taxon>Magnoliopsida</taxon>
        <taxon>eudicotyledons</taxon>
        <taxon>Gunneridae</taxon>
        <taxon>Pentapetalae</taxon>
        <taxon>rosids</taxon>
        <taxon>malvids</taxon>
        <taxon>Brassicales</taxon>
        <taxon>Brassicaceae</taxon>
        <taxon>Brassiceae</taxon>
        <taxon>Brassica</taxon>
    </lineage>
</organism>